<feature type="compositionally biased region" description="Basic and acidic residues" evidence="1">
    <location>
        <begin position="410"/>
        <end position="420"/>
    </location>
</feature>
<evidence type="ECO:0000256" key="1">
    <source>
        <dbReference type="SAM" id="MobiDB-lite"/>
    </source>
</evidence>
<evidence type="ECO:0000313" key="3">
    <source>
        <dbReference type="Proteomes" id="UP000626109"/>
    </source>
</evidence>
<name>A0A813JCU3_POLGL</name>
<organism evidence="2 3">
    <name type="scientific">Polarella glacialis</name>
    <name type="common">Dinoflagellate</name>
    <dbReference type="NCBI Taxonomy" id="89957"/>
    <lineage>
        <taxon>Eukaryota</taxon>
        <taxon>Sar</taxon>
        <taxon>Alveolata</taxon>
        <taxon>Dinophyceae</taxon>
        <taxon>Suessiales</taxon>
        <taxon>Suessiaceae</taxon>
        <taxon>Polarella</taxon>
    </lineage>
</organism>
<protein>
    <submittedName>
        <fullName evidence="2">Uncharacterized protein</fullName>
    </submittedName>
</protein>
<comment type="caution">
    <text evidence="2">The sequence shown here is derived from an EMBL/GenBank/DDBJ whole genome shotgun (WGS) entry which is preliminary data.</text>
</comment>
<dbReference type="AlphaFoldDB" id="A0A813JCU3"/>
<proteinExistence type="predicted"/>
<feature type="compositionally biased region" description="Basic and acidic residues" evidence="1">
    <location>
        <begin position="387"/>
        <end position="400"/>
    </location>
</feature>
<accession>A0A813JCU3</accession>
<evidence type="ECO:0000313" key="2">
    <source>
        <dbReference type="EMBL" id="CAE8673686.1"/>
    </source>
</evidence>
<dbReference type="Proteomes" id="UP000626109">
    <property type="component" value="Unassembled WGS sequence"/>
</dbReference>
<sequence>MRLPASKEQQQQKVGRGGFDVNAINSRVVQELGSMGFKVGIRQRDRDSREGVASIVESRMSTELRNCFTVDEVLSVTQNAEMELRDAAAAWQRITMRIATVDSNIPQVMNRRLDGLWALVNETGELIRNSENPPPEAIATIMWCLPLVADWVPEVRDLLPVIYGVLPEVVESMNARNLTRSLNSVVRLYRRMPEARDMVPDLLEGIELKAEEMEPEDIANNIFSAGELGLGKDQAYSVTGTLLQNLSPEGLRSLRLRELTNLVWGLSQLDERDDGLLKEAANRYIELAPETDKKGGILYLPTAVCAFAKIGYLDERFLDAVAFRMRQSQAVQHLTNWGLAAMIWAWPARGDKYHLRMFLMNKLKQKPDITNAMIERSWMGPMQWVHEEREDEDRQAKRAYWDAVNSGKLPDPRPQERPQFEQRPSSPRAAYDEV</sequence>
<reference evidence="2" key="1">
    <citation type="submission" date="2021-02" db="EMBL/GenBank/DDBJ databases">
        <authorList>
            <person name="Dougan E. K."/>
            <person name="Rhodes N."/>
            <person name="Thang M."/>
            <person name="Chan C."/>
        </authorList>
    </citation>
    <scope>NUCLEOTIDE SEQUENCE</scope>
</reference>
<dbReference type="EMBL" id="CAJNNW010024678">
    <property type="protein sequence ID" value="CAE8673686.1"/>
    <property type="molecule type" value="Genomic_DNA"/>
</dbReference>
<gene>
    <name evidence="2" type="ORF">PGLA2088_LOCUS18641</name>
</gene>
<feature type="region of interest" description="Disordered" evidence="1">
    <location>
        <begin position="387"/>
        <end position="434"/>
    </location>
</feature>